<dbReference type="HOGENOM" id="CLU_086672_0_0_6"/>
<gene>
    <name evidence="1" type="ordered locus">Sput200_3397</name>
</gene>
<reference evidence="1 2" key="1">
    <citation type="submission" date="2011-01" db="EMBL/GenBank/DDBJ databases">
        <title>Complete sequence of Shewanella putrefaciens 200.</title>
        <authorList>
            <consortium name="US DOE Joint Genome Institute"/>
            <person name="Lucas S."/>
            <person name="Copeland A."/>
            <person name="Lapidus A."/>
            <person name="Cheng J.-F."/>
            <person name="Bruce D."/>
            <person name="Goodwin L."/>
            <person name="Pitluck S."/>
            <person name="Munk A.C."/>
            <person name="Detter J.C."/>
            <person name="Han C."/>
            <person name="Tapia R."/>
            <person name="Land M."/>
            <person name="Hauser L."/>
            <person name="Chang Y.-J."/>
            <person name="Jeffries C."/>
            <person name="Kyrpides N."/>
            <person name="Ivanova N."/>
            <person name="Mikhailova N."/>
            <person name="Kolker E."/>
            <person name="Lawrence C."/>
            <person name="McCue L.A."/>
            <person name="DiChristina T."/>
            <person name="Nealson K."/>
            <person name="Fredrickson J.K."/>
            <person name="Woyke T."/>
        </authorList>
    </citation>
    <scope>NUCLEOTIDE SEQUENCE [LARGE SCALE GENOMIC DNA]</scope>
    <source>
        <strain evidence="1 2">200</strain>
    </source>
</reference>
<name>E6XNG1_SHEP2</name>
<evidence type="ECO:0000313" key="1">
    <source>
        <dbReference type="EMBL" id="ADV55786.1"/>
    </source>
</evidence>
<evidence type="ECO:0000313" key="2">
    <source>
        <dbReference type="Proteomes" id="UP000008209"/>
    </source>
</evidence>
<dbReference type="AlphaFoldDB" id="E6XNG1"/>
<dbReference type="PATRIC" id="fig|399804.5.peg.3519"/>
<dbReference type="Proteomes" id="UP000008209">
    <property type="component" value="Chromosome"/>
</dbReference>
<organism evidence="1 2">
    <name type="scientific">Shewanella putrefaciens (strain 200)</name>
    <dbReference type="NCBI Taxonomy" id="399804"/>
    <lineage>
        <taxon>Bacteria</taxon>
        <taxon>Pseudomonadati</taxon>
        <taxon>Pseudomonadota</taxon>
        <taxon>Gammaproteobacteria</taxon>
        <taxon>Alteromonadales</taxon>
        <taxon>Shewanellaceae</taxon>
        <taxon>Shewanella</taxon>
    </lineage>
</organism>
<sequence length="206" mass="24294">MCYWQLSAKLYPYDSDIQYNVGVYYLNTERDLDKARYYFSQCSWQESECASVLSHPLLIGRSAEQAHWQTLRQGSAVEQRHRLEDRAKHLLSVPVYFDDETAEIVLQVQLSDKGLQSITATTQSRELLEKACTWLNRLIWVDTFWGTNAQTYLQLNCGTLMLPLEWQYQGVSYRLDESYDQWRCSVSQLSFLTHYFSAYSDYISRR</sequence>
<proteinExistence type="predicted"/>
<dbReference type="EMBL" id="CP002457">
    <property type="protein sequence ID" value="ADV55786.1"/>
    <property type="molecule type" value="Genomic_DNA"/>
</dbReference>
<protein>
    <submittedName>
        <fullName evidence="1">Uncharacterized protein</fullName>
    </submittedName>
</protein>
<dbReference type="KEGG" id="shp:Sput200_3397"/>
<accession>E6XNG1</accession>